<dbReference type="RefSeq" id="WP_246404176.1">
    <property type="nucleotide sequence ID" value="NZ_JACIDX010000001.1"/>
</dbReference>
<evidence type="ECO:0000256" key="4">
    <source>
        <dbReference type="SAM" id="Phobius"/>
    </source>
</evidence>
<dbReference type="Pfam" id="PF01553">
    <property type="entry name" value="Acyltransferase"/>
    <property type="match status" value="1"/>
</dbReference>
<dbReference type="PANTHER" id="PTHR10434:SF11">
    <property type="entry name" value="1-ACYL-SN-GLYCEROL-3-PHOSPHATE ACYLTRANSFERASE"/>
    <property type="match status" value="1"/>
</dbReference>
<reference evidence="6 7" key="1">
    <citation type="submission" date="2020-08" db="EMBL/GenBank/DDBJ databases">
        <title>Genomic Encyclopedia of Type Strains, Phase IV (KMG-IV): sequencing the most valuable type-strain genomes for metagenomic binning, comparative biology and taxonomic classification.</title>
        <authorList>
            <person name="Goeker M."/>
        </authorList>
    </citation>
    <scope>NUCLEOTIDE SEQUENCE [LARGE SCALE GENOMIC DNA]</scope>
    <source>
        <strain evidence="6 7">DSM 27057</strain>
    </source>
</reference>
<sequence length="235" mass="25820">MNKTPLGIGNALRSIAFCLHFYVWSVVMGLTIPLFIWLGGREGAIWICTRWSNMHRWGVVHILGIKIVIEGEVPSGPVFVALKHESMFEAIDLPTLLPFPAVFAKVELLRLPMWGKAAGLYGLVPVERDQGAKALRAMVSAARNLSQENRPLAIFPEGTRVRHGTQPAPQAGFAGLYKMIGLPVVPVAVNSGPLLHGFWKRRGTVTYRFGEVIPAGLPREEIEARVKVAINALND</sequence>
<dbReference type="EC" id="2.3.1.51" evidence="6"/>
<evidence type="ECO:0000313" key="6">
    <source>
        <dbReference type="EMBL" id="MBB3953571.1"/>
    </source>
</evidence>
<dbReference type="GO" id="GO:0003841">
    <property type="term" value="F:1-acylglycerol-3-phosphate O-acyltransferase activity"/>
    <property type="evidence" value="ECO:0007669"/>
    <property type="project" value="UniProtKB-EC"/>
</dbReference>
<evidence type="ECO:0000259" key="5">
    <source>
        <dbReference type="SMART" id="SM00563"/>
    </source>
</evidence>
<dbReference type="AlphaFoldDB" id="A0A7W6CIA0"/>
<keyword evidence="7" id="KW-1185">Reference proteome</keyword>
<organism evidence="6 7">
    <name type="scientific">Novosphingobium sediminicola</name>
    <dbReference type="NCBI Taxonomy" id="563162"/>
    <lineage>
        <taxon>Bacteria</taxon>
        <taxon>Pseudomonadati</taxon>
        <taxon>Pseudomonadota</taxon>
        <taxon>Alphaproteobacteria</taxon>
        <taxon>Sphingomonadales</taxon>
        <taxon>Sphingomonadaceae</taxon>
        <taxon>Novosphingobium</taxon>
    </lineage>
</organism>
<dbReference type="Proteomes" id="UP000548867">
    <property type="component" value="Unassembled WGS sequence"/>
</dbReference>
<feature type="transmembrane region" description="Helical" evidence="4">
    <location>
        <begin position="21"/>
        <end position="40"/>
    </location>
</feature>
<dbReference type="GO" id="GO:0006654">
    <property type="term" value="P:phosphatidic acid biosynthetic process"/>
    <property type="evidence" value="ECO:0007669"/>
    <property type="project" value="TreeGrafter"/>
</dbReference>
<keyword evidence="4" id="KW-0812">Transmembrane</keyword>
<keyword evidence="3 6" id="KW-0012">Acyltransferase</keyword>
<keyword evidence="4" id="KW-1133">Transmembrane helix</keyword>
<gene>
    <name evidence="6" type="ORF">GGR38_000483</name>
</gene>
<comment type="caution">
    <text evidence="6">The sequence shown here is derived from an EMBL/GenBank/DDBJ whole genome shotgun (WGS) entry which is preliminary data.</text>
</comment>
<feature type="domain" description="Phospholipid/glycerol acyltransferase" evidence="5">
    <location>
        <begin position="78"/>
        <end position="192"/>
    </location>
</feature>
<dbReference type="PANTHER" id="PTHR10434">
    <property type="entry name" value="1-ACYL-SN-GLYCEROL-3-PHOSPHATE ACYLTRANSFERASE"/>
    <property type="match status" value="1"/>
</dbReference>
<dbReference type="SMART" id="SM00563">
    <property type="entry name" value="PlsC"/>
    <property type="match status" value="1"/>
</dbReference>
<dbReference type="EMBL" id="JACIDX010000001">
    <property type="protein sequence ID" value="MBB3953571.1"/>
    <property type="molecule type" value="Genomic_DNA"/>
</dbReference>
<evidence type="ECO:0000313" key="7">
    <source>
        <dbReference type="Proteomes" id="UP000548867"/>
    </source>
</evidence>
<keyword evidence="4" id="KW-0472">Membrane</keyword>
<accession>A0A7W6CIA0</accession>
<evidence type="ECO:0000256" key="3">
    <source>
        <dbReference type="ARBA" id="ARBA00023315"/>
    </source>
</evidence>
<keyword evidence="2 6" id="KW-0808">Transferase</keyword>
<comment type="pathway">
    <text evidence="1">Lipid metabolism.</text>
</comment>
<evidence type="ECO:0000256" key="2">
    <source>
        <dbReference type="ARBA" id="ARBA00022679"/>
    </source>
</evidence>
<dbReference type="InterPro" id="IPR002123">
    <property type="entry name" value="Plipid/glycerol_acylTrfase"/>
</dbReference>
<evidence type="ECO:0000256" key="1">
    <source>
        <dbReference type="ARBA" id="ARBA00005189"/>
    </source>
</evidence>
<dbReference type="SUPFAM" id="SSF69593">
    <property type="entry name" value="Glycerol-3-phosphate (1)-acyltransferase"/>
    <property type="match status" value="1"/>
</dbReference>
<name>A0A7W6CIA0_9SPHN</name>
<proteinExistence type="predicted"/>
<protein>
    <submittedName>
        <fullName evidence="6">1-acyl-sn-glycerol-3-phosphate acyltransferase</fullName>
        <ecNumber evidence="6">2.3.1.51</ecNumber>
    </submittedName>
</protein>
<dbReference type="CDD" id="cd07989">
    <property type="entry name" value="LPLAT_AGPAT-like"/>
    <property type="match status" value="1"/>
</dbReference>